<comment type="subunit">
    <text evidence="13">Component of the cytochrome c oxidase (complex IV, CIV), a multisubunit enzyme composed of a catalytic core of 3 subunits and several supernumerary subunits. The complex exists as a monomer or a dimer and forms supercomplexes (SCs) in the inner mitochondrial membrane with ubiquinol-cytochrome c oxidoreductase (cytochrome b-c1 complex, complex III, CIII).</text>
</comment>
<keyword evidence="8 13" id="KW-0809">Transit peptide</keyword>
<dbReference type="InterPro" id="IPR036545">
    <property type="entry name" value="Cyt_c_oxidase_su5A/6_sf"/>
</dbReference>
<evidence type="ECO:0000256" key="9">
    <source>
        <dbReference type="ARBA" id="ARBA00023004"/>
    </source>
</evidence>
<evidence type="ECO:0000256" key="1">
    <source>
        <dbReference type="ARBA" id="ARBA00004443"/>
    </source>
</evidence>
<dbReference type="GO" id="GO:0005743">
    <property type="term" value="C:mitochondrial inner membrane"/>
    <property type="evidence" value="ECO:0007669"/>
    <property type="project" value="UniProtKB-SubCell"/>
</dbReference>
<evidence type="ECO:0000256" key="2">
    <source>
        <dbReference type="ARBA" id="ARBA00004673"/>
    </source>
</evidence>
<dbReference type="PANTHER" id="PTHR14200:SF11">
    <property type="entry name" value="CYTOCHROME C OXIDASE SUBUNIT 5A, MITOCHONDRIAL"/>
    <property type="match status" value="1"/>
</dbReference>
<evidence type="ECO:0000256" key="11">
    <source>
        <dbReference type="ARBA" id="ARBA00023136"/>
    </source>
</evidence>
<dbReference type="CDD" id="cd00923">
    <property type="entry name" value="Cyt_c_Oxidase_Va"/>
    <property type="match status" value="1"/>
</dbReference>
<proteinExistence type="inferred from homology"/>
<evidence type="ECO:0000256" key="4">
    <source>
        <dbReference type="ARBA" id="ARBA00021968"/>
    </source>
</evidence>
<evidence type="ECO:0000256" key="12">
    <source>
        <dbReference type="ARBA" id="ARBA00031049"/>
    </source>
</evidence>
<protein>
    <recommendedName>
        <fullName evidence="4 13">Cytochrome c oxidase subunit 5A, mitochondrial</fullName>
    </recommendedName>
    <alternativeName>
        <fullName evidence="12 13">Cytochrome c oxidase polypeptide Va</fullName>
    </alternativeName>
</protein>
<keyword evidence="6 13" id="KW-0479">Metal-binding</keyword>
<comment type="subcellular location">
    <subcellularLocation>
        <location evidence="1 13">Mitochondrion inner membrane</location>
        <topology evidence="1 13">Peripheral membrane protein</topology>
        <orientation evidence="1 13">Matrix side</orientation>
    </subcellularLocation>
</comment>
<comment type="similarity">
    <text evidence="3 13">Belongs to the cytochrome c oxidase subunit 5A family.</text>
</comment>
<keyword evidence="7 13" id="KW-0999">Mitochondrion inner membrane</keyword>
<sequence length="143" mass="16112">MLRIAAGRLTSSLRQAVQPRQATGAVALVQARASHGHHETDEEPDIDHWEIRKAMNDLAGMDLVPEPKIICAALKACRRLNDYALTTRFLESVKDKCGPEVDKIYPYILQEIRPTLDELGISTPEELGYDQPELWLESPENIH</sequence>
<evidence type="ECO:0000256" key="6">
    <source>
        <dbReference type="ARBA" id="ARBA00022723"/>
    </source>
</evidence>
<evidence type="ECO:0000256" key="3">
    <source>
        <dbReference type="ARBA" id="ARBA00007972"/>
    </source>
</evidence>
<evidence type="ECO:0000313" key="14">
    <source>
        <dbReference type="EMBL" id="CAB0031955.1"/>
    </source>
</evidence>
<dbReference type="Pfam" id="PF02284">
    <property type="entry name" value="COX5A"/>
    <property type="match status" value="1"/>
</dbReference>
<dbReference type="UniPathway" id="UPA00705"/>
<reference evidence="14 15" key="1">
    <citation type="submission" date="2020-02" db="EMBL/GenBank/DDBJ databases">
        <authorList>
            <person name="Ferguson B K."/>
        </authorList>
    </citation>
    <scope>NUCLEOTIDE SEQUENCE [LARGE SCALE GENOMIC DNA]</scope>
</reference>
<dbReference type="PANTHER" id="PTHR14200">
    <property type="entry name" value="CYTOCHROME C OXIDASE POLYPEPTIDE"/>
    <property type="match status" value="1"/>
</dbReference>
<evidence type="ECO:0000256" key="5">
    <source>
        <dbReference type="ARBA" id="ARBA00022617"/>
    </source>
</evidence>
<dbReference type="SUPFAM" id="SSF48479">
    <property type="entry name" value="Cytochrome c oxidase subunit E"/>
    <property type="match status" value="1"/>
</dbReference>
<evidence type="ECO:0000256" key="7">
    <source>
        <dbReference type="ARBA" id="ARBA00022792"/>
    </source>
</evidence>
<evidence type="ECO:0000256" key="8">
    <source>
        <dbReference type="ARBA" id="ARBA00022946"/>
    </source>
</evidence>
<evidence type="ECO:0000256" key="13">
    <source>
        <dbReference type="RuleBase" id="RU368103"/>
    </source>
</evidence>
<comment type="function">
    <text evidence="13">Component of the cytochrome c oxidase, the last enzyme in the mitochondrial electron transport chain which drives oxidative phosphorylation. The respiratory chain contains 3 multisubunit complexes succinate dehydrogenase (complex II, CII), ubiquinol-cytochrome c oxidoreductase (cytochrome b-c1 complex, complex III, CIII) and cytochrome c oxidase (complex IV, CIV), that cooperate to transfer electrons derived from NADH and succinate to molecular oxygen, creating an electrochemical gradient over the inner membrane that drives transmembrane transport and the ATP synthase. Cytochrome c oxidase is the component of the respiratory chain that catalyzes the reduction of oxygen to water. Electrons originating from reduced cytochrome c in the intermembrane space (IMS) are transferred via the dinuclear copper A center (CU(A)) of subunit 2 and heme A of subunit 1 to the active site in subunit 1, a binuclear center (BNC) formed by heme A3 and copper B (CU(B)). The BNC reduces molecular oxygen to 2 water molecules using 4 electrons from cytochrome c in the IMS and 4 protons from the mitochondrial matrix.</text>
</comment>
<dbReference type="Gene3D" id="1.25.40.40">
    <property type="entry name" value="Cytochrome c oxidase, subunit Va/VI"/>
    <property type="match status" value="1"/>
</dbReference>
<dbReference type="GO" id="GO:0046872">
    <property type="term" value="F:metal ion binding"/>
    <property type="evidence" value="ECO:0007669"/>
    <property type="project" value="UniProtKB-UniRule"/>
</dbReference>
<keyword evidence="11 13" id="KW-0472">Membrane</keyword>
<comment type="pathway">
    <text evidence="2 13">Energy metabolism; oxidative phosphorylation.</text>
</comment>
<name>A0A6H5IAQ2_9HYME</name>
<dbReference type="GO" id="GO:0045277">
    <property type="term" value="C:respiratory chain complex IV"/>
    <property type="evidence" value="ECO:0007669"/>
    <property type="project" value="UniProtKB-UniRule"/>
</dbReference>
<dbReference type="AlphaFoldDB" id="A0A6H5IAQ2"/>
<accession>A0A6H5IAQ2</accession>
<dbReference type="GO" id="GO:0006123">
    <property type="term" value="P:mitochondrial electron transport, cytochrome c to oxygen"/>
    <property type="evidence" value="ECO:0007669"/>
    <property type="project" value="UniProtKB-UniRule"/>
</dbReference>
<dbReference type="InterPro" id="IPR003204">
    <property type="entry name" value="Cyt_c_oxidase_su5A/6"/>
</dbReference>
<gene>
    <name evidence="14" type="ORF">TBRA_LOCUS3909</name>
</gene>
<dbReference type="Proteomes" id="UP000479190">
    <property type="component" value="Unassembled WGS sequence"/>
</dbReference>
<keyword evidence="9 13" id="KW-0408">Iron</keyword>
<keyword evidence="15" id="KW-1185">Reference proteome</keyword>
<keyword evidence="5 13" id="KW-0349">Heme</keyword>
<keyword evidence="10 13" id="KW-0496">Mitochondrion</keyword>
<evidence type="ECO:0000313" key="15">
    <source>
        <dbReference type="Proteomes" id="UP000479190"/>
    </source>
</evidence>
<organism evidence="14 15">
    <name type="scientific">Trichogramma brassicae</name>
    <dbReference type="NCBI Taxonomy" id="86971"/>
    <lineage>
        <taxon>Eukaryota</taxon>
        <taxon>Metazoa</taxon>
        <taxon>Ecdysozoa</taxon>
        <taxon>Arthropoda</taxon>
        <taxon>Hexapoda</taxon>
        <taxon>Insecta</taxon>
        <taxon>Pterygota</taxon>
        <taxon>Neoptera</taxon>
        <taxon>Endopterygota</taxon>
        <taxon>Hymenoptera</taxon>
        <taxon>Apocrita</taxon>
        <taxon>Proctotrupomorpha</taxon>
        <taxon>Chalcidoidea</taxon>
        <taxon>Trichogrammatidae</taxon>
        <taxon>Trichogramma</taxon>
    </lineage>
</organism>
<dbReference type="EMBL" id="CADCXV010000661">
    <property type="protein sequence ID" value="CAB0031955.1"/>
    <property type="molecule type" value="Genomic_DNA"/>
</dbReference>
<dbReference type="OrthoDB" id="5778907at2759"/>
<evidence type="ECO:0000256" key="10">
    <source>
        <dbReference type="ARBA" id="ARBA00023128"/>
    </source>
</evidence>